<name>A0A4S8QAX5_9ACTN</name>
<accession>A0A4S8QAX5</accession>
<reference evidence="3 4" key="2">
    <citation type="submission" date="2019-05" db="EMBL/GenBank/DDBJ databases">
        <title>Glycomyces buryatensis sp. nov.</title>
        <authorList>
            <person name="Nikitina E."/>
        </authorList>
    </citation>
    <scope>NUCLEOTIDE SEQUENCE [LARGE SCALE GENOMIC DNA]</scope>
    <source>
        <strain evidence="3 4">18</strain>
    </source>
</reference>
<dbReference type="EMBL" id="STGY01000042">
    <property type="protein sequence ID" value="THV41627.1"/>
    <property type="molecule type" value="Genomic_DNA"/>
</dbReference>
<evidence type="ECO:0000313" key="3">
    <source>
        <dbReference type="EMBL" id="THV41627.1"/>
    </source>
</evidence>
<feature type="transmembrane region" description="Helical" evidence="2">
    <location>
        <begin position="139"/>
        <end position="160"/>
    </location>
</feature>
<reference evidence="4" key="1">
    <citation type="submission" date="2019-04" db="EMBL/GenBank/DDBJ databases">
        <title>Nocardioides xinjiangensis sp. nov.</title>
        <authorList>
            <person name="Liu S."/>
        </authorList>
    </citation>
    <scope>NUCLEOTIDE SEQUENCE [LARGE SCALE GENOMIC DNA]</scope>
    <source>
        <strain evidence="4">18</strain>
    </source>
</reference>
<keyword evidence="2" id="KW-0472">Membrane</keyword>
<organism evidence="3 4">
    <name type="scientific">Glycomyces buryatensis</name>
    <dbReference type="NCBI Taxonomy" id="2570927"/>
    <lineage>
        <taxon>Bacteria</taxon>
        <taxon>Bacillati</taxon>
        <taxon>Actinomycetota</taxon>
        <taxon>Actinomycetes</taxon>
        <taxon>Glycomycetales</taxon>
        <taxon>Glycomycetaceae</taxon>
        <taxon>Glycomyces</taxon>
    </lineage>
</organism>
<evidence type="ECO:0000313" key="4">
    <source>
        <dbReference type="Proteomes" id="UP000308760"/>
    </source>
</evidence>
<protein>
    <submittedName>
        <fullName evidence="3">Uncharacterized protein</fullName>
    </submittedName>
</protein>
<feature type="transmembrane region" description="Helical" evidence="2">
    <location>
        <begin position="35"/>
        <end position="57"/>
    </location>
</feature>
<comment type="caution">
    <text evidence="3">The sequence shown here is derived from an EMBL/GenBank/DDBJ whole genome shotgun (WGS) entry which is preliminary data.</text>
</comment>
<keyword evidence="2" id="KW-0812">Transmembrane</keyword>
<evidence type="ECO:0000256" key="1">
    <source>
        <dbReference type="SAM" id="MobiDB-lite"/>
    </source>
</evidence>
<dbReference type="Proteomes" id="UP000308760">
    <property type="component" value="Unassembled WGS sequence"/>
</dbReference>
<dbReference type="RefSeq" id="WP_136534590.1">
    <property type="nucleotide sequence ID" value="NZ_STGY01000042.1"/>
</dbReference>
<dbReference type="AlphaFoldDB" id="A0A4S8QAX5"/>
<proteinExistence type="predicted"/>
<feature type="region of interest" description="Disordered" evidence="1">
    <location>
        <begin position="1"/>
        <end position="23"/>
    </location>
</feature>
<sequence>MTDRIQFPRPADDAPDAESAAPKTGFKAMPSNGRLLVSALWFFGGAFALCSAFAVWLVAGQLIGSGWPQTGDDQVRLARGCGLAAIFAALAIFQAMLARGLVRKVNLARVGAIALGLAGTALMLYSIVDAFTSGDVGVIIVQVVRALVPIGVLLGLAAIANSKELKDWCRPG</sequence>
<feature type="transmembrane region" description="Helical" evidence="2">
    <location>
        <begin position="110"/>
        <end position="127"/>
    </location>
</feature>
<keyword evidence="2" id="KW-1133">Transmembrane helix</keyword>
<evidence type="ECO:0000256" key="2">
    <source>
        <dbReference type="SAM" id="Phobius"/>
    </source>
</evidence>
<keyword evidence="4" id="KW-1185">Reference proteome</keyword>
<feature type="transmembrane region" description="Helical" evidence="2">
    <location>
        <begin position="77"/>
        <end position="98"/>
    </location>
</feature>
<gene>
    <name evidence="3" type="ORF">FAB82_11040</name>
</gene>